<evidence type="ECO:0000313" key="2">
    <source>
        <dbReference type="EMBL" id="BEQ16774.1"/>
    </source>
</evidence>
<evidence type="ECO:0000313" key="3">
    <source>
        <dbReference type="Proteomes" id="UP001366166"/>
    </source>
</evidence>
<dbReference type="EMBL" id="AP028679">
    <property type="protein sequence ID" value="BEQ16774.1"/>
    <property type="molecule type" value="Genomic_DNA"/>
</dbReference>
<keyword evidence="1" id="KW-0812">Transmembrane</keyword>
<proteinExistence type="predicted"/>
<organism evidence="2 3">
    <name type="scientific">Desulfoferula mesophila</name>
    <dbReference type="NCBI Taxonomy" id="3058419"/>
    <lineage>
        <taxon>Bacteria</taxon>
        <taxon>Pseudomonadati</taxon>
        <taxon>Thermodesulfobacteriota</taxon>
        <taxon>Desulfarculia</taxon>
        <taxon>Desulfarculales</taxon>
        <taxon>Desulfarculaceae</taxon>
        <taxon>Desulfoferula</taxon>
    </lineage>
</organism>
<keyword evidence="1" id="KW-1133">Transmembrane helix</keyword>
<feature type="transmembrane region" description="Helical" evidence="1">
    <location>
        <begin position="22"/>
        <end position="43"/>
    </location>
</feature>
<dbReference type="AlphaFoldDB" id="A0AAU9EQM4"/>
<protein>
    <submittedName>
        <fullName evidence="2">Uncharacterized protein</fullName>
    </submittedName>
</protein>
<gene>
    <name evidence="2" type="ORF">FAK_38400</name>
</gene>
<keyword evidence="3" id="KW-1185">Reference proteome</keyword>
<dbReference type="KEGG" id="dmp:FAK_38400"/>
<evidence type="ECO:0000256" key="1">
    <source>
        <dbReference type="SAM" id="Phobius"/>
    </source>
</evidence>
<keyword evidence="1" id="KW-0472">Membrane</keyword>
<name>A0AAU9EQM4_9BACT</name>
<sequence length="89" mass="10029">MADPPPFWPPAPPPSVSESSSLGLYLLLGLAGLLLLGLGLAFWRVRQRREDCLPLDREDQALLRTARDALGYLIKRRMRRLRLVIAGKH</sequence>
<accession>A0AAU9EQM4</accession>
<reference evidence="3" key="1">
    <citation type="journal article" date="2023" name="Arch. Microbiol.">
        <title>Desulfoferula mesophilus gen. nov. sp. nov., a mesophilic sulfate-reducing bacterium isolated from a brackish lake sediment.</title>
        <authorList>
            <person name="Watanabe T."/>
            <person name="Yabe T."/>
            <person name="Tsuji J.M."/>
            <person name="Fukui M."/>
        </authorList>
    </citation>
    <scope>NUCLEOTIDE SEQUENCE [LARGE SCALE GENOMIC DNA]</scope>
    <source>
        <strain evidence="3">12FAK</strain>
    </source>
</reference>
<dbReference type="Proteomes" id="UP001366166">
    <property type="component" value="Chromosome"/>
</dbReference>